<feature type="signal peptide" evidence="1">
    <location>
        <begin position="1"/>
        <end position="18"/>
    </location>
</feature>
<evidence type="ECO:0000313" key="3">
    <source>
        <dbReference type="Proteomes" id="UP000064967"/>
    </source>
</evidence>
<feature type="chain" id="PRO_5005466827" evidence="1">
    <location>
        <begin position="19"/>
        <end position="375"/>
    </location>
</feature>
<accession>A0A0K1Q3X7</accession>
<keyword evidence="1" id="KW-0732">Signal</keyword>
<reference evidence="2 3" key="1">
    <citation type="submission" date="2015-08" db="EMBL/GenBank/DDBJ databases">
        <authorList>
            <person name="Babu N.S."/>
            <person name="Beckwith C.J."/>
            <person name="Beseler K.G."/>
            <person name="Brison A."/>
            <person name="Carone J.V."/>
            <person name="Caskin T.P."/>
            <person name="Diamond M."/>
            <person name="Durham M.E."/>
            <person name="Foxe J.M."/>
            <person name="Go M."/>
            <person name="Henderson B.A."/>
            <person name="Jones I.B."/>
            <person name="McGettigan J.A."/>
            <person name="Micheletti S.J."/>
            <person name="Nasrallah M.E."/>
            <person name="Ortiz D."/>
            <person name="Piller C.R."/>
            <person name="Privatt S.R."/>
            <person name="Schneider S.L."/>
            <person name="Sharp S."/>
            <person name="Smith T.C."/>
            <person name="Stanton J.D."/>
            <person name="Ullery H.E."/>
            <person name="Wilson R.J."/>
            <person name="Serrano M.G."/>
            <person name="Buck G."/>
            <person name="Lee V."/>
            <person name="Wang Y."/>
            <person name="Carvalho R."/>
            <person name="Voegtly L."/>
            <person name="Shi R."/>
            <person name="Duckworth R."/>
            <person name="Johnson A."/>
            <person name="Loviza R."/>
            <person name="Walstead R."/>
            <person name="Shah Z."/>
            <person name="Kiflezghi M."/>
            <person name="Wade K."/>
            <person name="Ball S.L."/>
            <person name="Bradley K.W."/>
            <person name="Asai D.J."/>
            <person name="Bowman C.A."/>
            <person name="Russell D.A."/>
            <person name="Pope W.H."/>
            <person name="Jacobs-Sera D."/>
            <person name="Hendrix R.W."/>
            <person name="Hatfull G.F."/>
        </authorList>
    </citation>
    <scope>NUCLEOTIDE SEQUENCE [LARGE SCALE GENOMIC DNA]</scope>
    <source>
        <strain evidence="2 3">DSM 27648</strain>
    </source>
</reference>
<dbReference type="OrthoDB" id="5492401at2"/>
<gene>
    <name evidence="2" type="ORF">AKJ09_07005</name>
</gene>
<dbReference type="KEGG" id="llu:AKJ09_07005"/>
<dbReference type="PROSITE" id="PS51257">
    <property type="entry name" value="PROKAR_LIPOPROTEIN"/>
    <property type="match status" value="1"/>
</dbReference>
<evidence type="ECO:0000256" key="1">
    <source>
        <dbReference type="SAM" id="SignalP"/>
    </source>
</evidence>
<dbReference type="PATRIC" id="fig|1391654.3.peg.7110"/>
<dbReference type="EMBL" id="CP012333">
    <property type="protein sequence ID" value="AKV00342.1"/>
    <property type="molecule type" value="Genomic_DNA"/>
</dbReference>
<dbReference type="RefSeq" id="WP_146651646.1">
    <property type="nucleotide sequence ID" value="NZ_CP012333.1"/>
</dbReference>
<evidence type="ECO:0000313" key="2">
    <source>
        <dbReference type="EMBL" id="AKV00342.1"/>
    </source>
</evidence>
<dbReference type="STRING" id="1391654.AKJ09_07005"/>
<sequence>MRLRRGLIAATSGTFLVAACGVDTSTLAVMSDAGTTTPAFTDDAATVPEDAASRLRCIATECPEGRADCPDTSGYVAHCGTHINDDPNNCGACGHVCYIPPAFLNIVPKCEAAKCTRRCTPGFGDCNLIDEDGCETPLLGNDPANCGGCGIACTAPNVCEGGQCNAPSQGSGSSGGPPPPTCEQLCGSAPATAPPRHMVYECSPPPTCWTLACEGSPFSASQWADCNGDLTDGCEVDLKHDRQNCAQCGRVCAAGLPCLATGVCGCPAGTSECGDACIDLLHDPDNCGSCGLRCAPPYDTKTAHTQRVCDEGRCKRACEPGWASCDGDLANGCETDLQTSGANCGACGRSCDVDAGQPCVDGVCLMKECDAGATR</sequence>
<dbReference type="Proteomes" id="UP000064967">
    <property type="component" value="Chromosome"/>
</dbReference>
<organism evidence="2 3">
    <name type="scientific">Labilithrix luteola</name>
    <dbReference type="NCBI Taxonomy" id="1391654"/>
    <lineage>
        <taxon>Bacteria</taxon>
        <taxon>Pseudomonadati</taxon>
        <taxon>Myxococcota</taxon>
        <taxon>Polyangia</taxon>
        <taxon>Polyangiales</taxon>
        <taxon>Labilitrichaceae</taxon>
        <taxon>Labilithrix</taxon>
    </lineage>
</organism>
<protein>
    <submittedName>
        <fullName evidence="2">Tryptophan synthase alpha chain</fullName>
    </submittedName>
</protein>
<proteinExistence type="predicted"/>
<name>A0A0K1Q3X7_9BACT</name>
<keyword evidence="3" id="KW-1185">Reference proteome</keyword>
<dbReference type="AlphaFoldDB" id="A0A0K1Q3X7"/>